<proteinExistence type="predicted"/>
<dbReference type="GO" id="GO:0008270">
    <property type="term" value="F:zinc ion binding"/>
    <property type="evidence" value="ECO:0007669"/>
    <property type="project" value="UniProtKB-KW"/>
</dbReference>
<dbReference type="KEGG" id="nnu:104595774"/>
<accession>A0A1U7ZSD7</accession>
<dbReference type="AlphaFoldDB" id="A0A1U7ZSD7"/>
<evidence type="ECO:0000256" key="3">
    <source>
        <dbReference type="SAM" id="SignalP"/>
    </source>
</evidence>
<dbReference type="Gene3D" id="3.30.160.60">
    <property type="entry name" value="Classic Zinc Finger"/>
    <property type="match status" value="1"/>
</dbReference>
<gene>
    <name evidence="6" type="primary">LOC104595774</name>
</gene>
<evidence type="ECO:0000313" key="6">
    <source>
        <dbReference type="RefSeq" id="XP_010254962.1"/>
    </source>
</evidence>
<dbReference type="PANTHER" id="PTHR46353">
    <property type="entry name" value="ZINC FINGER PROTEIN 5"/>
    <property type="match status" value="1"/>
</dbReference>
<feature type="compositionally biased region" description="Basic and acidic residues" evidence="2">
    <location>
        <begin position="122"/>
        <end position="137"/>
    </location>
</feature>
<dbReference type="GO" id="GO:0009740">
    <property type="term" value="P:gibberellic acid mediated signaling pathway"/>
    <property type="evidence" value="ECO:0000318"/>
    <property type="project" value="GO_Central"/>
</dbReference>
<dbReference type="PROSITE" id="PS50157">
    <property type="entry name" value="ZINC_FINGER_C2H2_2"/>
    <property type="match status" value="1"/>
</dbReference>
<dbReference type="InterPro" id="IPR044299">
    <property type="entry name" value="GIS3/ZFP5/ZFP6"/>
</dbReference>
<sequence length="310" mass="34993">MIIKLTFFGCIALLDRCKVCYKLMRGPPTNGCVGSTTHPNLLPIFREMEKGALEHGVVVSNLFPAPKRWDEENGLHVKIHTEEKKLRLFGFEVDPYANDGRCSRASEEGDESANSSNTVSSQREEKSMKEKIPTGEPAEDKKYECQFCFKEFANSQALGGHQNAHKKERLRRKRLQLQARRASINCYLQPFQNRQGFGYHPSQPLFYDSSCFLPDSTFFEESHISFSPFDQNVYLSGAQVSKSYVLPTRFPLQQDACMFTLTHTNSFGENRPVVIKPSPSPVSKQSCKSLDLQLGLTKQSNICSSSGSRL</sequence>
<feature type="region of interest" description="Disordered" evidence="2">
    <location>
        <begin position="102"/>
        <end position="137"/>
    </location>
</feature>
<feature type="signal peptide" evidence="3">
    <location>
        <begin position="1"/>
        <end position="17"/>
    </location>
</feature>
<keyword evidence="3" id="KW-0732">Signal</keyword>
<organism evidence="5 6">
    <name type="scientific">Nelumbo nucifera</name>
    <name type="common">Sacred lotus</name>
    <dbReference type="NCBI Taxonomy" id="4432"/>
    <lineage>
        <taxon>Eukaryota</taxon>
        <taxon>Viridiplantae</taxon>
        <taxon>Streptophyta</taxon>
        <taxon>Embryophyta</taxon>
        <taxon>Tracheophyta</taxon>
        <taxon>Spermatophyta</taxon>
        <taxon>Magnoliopsida</taxon>
        <taxon>Proteales</taxon>
        <taxon>Nelumbonaceae</taxon>
        <taxon>Nelumbo</taxon>
    </lineage>
</organism>
<dbReference type="InterPro" id="IPR013087">
    <property type="entry name" value="Znf_C2H2_type"/>
</dbReference>
<name>A0A1U7ZSD7_NELNU</name>
<reference evidence="6" key="1">
    <citation type="submission" date="2025-08" db="UniProtKB">
        <authorList>
            <consortium name="RefSeq"/>
        </authorList>
    </citation>
    <scope>IDENTIFICATION</scope>
</reference>
<dbReference type="PANTHER" id="PTHR46353:SF5">
    <property type="entry name" value="ZINC FINGER PROTEIN 5"/>
    <property type="match status" value="1"/>
</dbReference>
<dbReference type="GeneID" id="104595774"/>
<evidence type="ECO:0000259" key="4">
    <source>
        <dbReference type="PROSITE" id="PS50157"/>
    </source>
</evidence>
<dbReference type="Proteomes" id="UP000189703">
    <property type="component" value="Unplaced"/>
</dbReference>
<dbReference type="SUPFAM" id="SSF57667">
    <property type="entry name" value="beta-beta-alpha zinc fingers"/>
    <property type="match status" value="1"/>
</dbReference>
<dbReference type="OMA" id="FIYKPCH"/>
<protein>
    <submittedName>
        <fullName evidence="6">Uncharacterized protein LOC104595774</fullName>
    </submittedName>
</protein>
<dbReference type="PROSITE" id="PS00028">
    <property type="entry name" value="ZINC_FINGER_C2H2_1"/>
    <property type="match status" value="1"/>
</dbReference>
<dbReference type="GO" id="GO:0010026">
    <property type="term" value="P:trichome differentiation"/>
    <property type="evidence" value="ECO:0000318"/>
    <property type="project" value="GO_Central"/>
</dbReference>
<dbReference type="STRING" id="4432.A0A1U7ZSD7"/>
<evidence type="ECO:0000256" key="2">
    <source>
        <dbReference type="SAM" id="MobiDB-lite"/>
    </source>
</evidence>
<feature type="domain" description="C2H2-type" evidence="4">
    <location>
        <begin position="143"/>
        <end position="170"/>
    </location>
</feature>
<feature type="chain" id="PRO_5010588872" evidence="3">
    <location>
        <begin position="18"/>
        <end position="310"/>
    </location>
</feature>
<dbReference type="GO" id="GO:0005634">
    <property type="term" value="C:nucleus"/>
    <property type="evidence" value="ECO:0000318"/>
    <property type="project" value="GO_Central"/>
</dbReference>
<evidence type="ECO:0000256" key="1">
    <source>
        <dbReference type="PROSITE-ProRule" id="PRU00042"/>
    </source>
</evidence>
<dbReference type="RefSeq" id="XP_010254962.1">
    <property type="nucleotide sequence ID" value="XM_010256660.2"/>
</dbReference>
<evidence type="ECO:0000313" key="5">
    <source>
        <dbReference type="Proteomes" id="UP000189703"/>
    </source>
</evidence>
<dbReference type="InParanoid" id="A0A1U7ZSD7"/>
<dbReference type="GO" id="GO:0000976">
    <property type="term" value="F:transcription cis-regulatory region binding"/>
    <property type="evidence" value="ECO:0000318"/>
    <property type="project" value="GO_Central"/>
</dbReference>
<dbReference type="GO" id="GO:0009736">
    <property type="term" value="P:cytokinin-activated signaling pathway"/>
    <property type="evidence" value="ECO:0000318"/>
    <property type="project" value="GO_Central"/>
</dbReference>
<feature type="compositionally biased region" description="Polar residues" evidence="2">
    <location>
        <begin position="112"/>
        <end position="121"/>
    </location>
</feature>
<keyword evidence="5" id="KW-1185">Reference proteome</keyword>
<keyword evidence="1" id="KW-0479">Metal-binding</keyword>
<dbReference type="InterPro" id="IPR036236">
    <property type="entry name" value="Znf_C2H2_sf"/>
</dbReference>
<dbReference type="eggNOG" id="ENOG502RPI7">
    <property type="taxonomic scope" value="Eukaryota"/>
</dbReference>
<keyword evidence="1" id="KW-0862">Zinc</keyword>
<dbReference type="OrthoDB" id="1939583at2759"/>
<keyword evidence="1" id="KW-0863">Zinc-finger</keyword>
<dbReference type="GO" id="GO:0010090">
    <property type="term" value="P:trichome morphogenesis"/>
    <property type="evidence" value="ECO:0007669"/>
    <property type="project" value="InterPro"/>
</dbReference>
<dbReference type="GO" id="GO:0003700">
    <property type="term" value="F:DNA-binding transcription factor activity"/>
    <property type="evidence" value="ECO:0000318"/>
    <property type="project" value="GO_Central"/>
</dbReference>